<accession>A0A8X6PCF6</accession>
<dbReference type="OrthoDB" id="6437732at2759"/>
<proteinExistence type="predicted"/>
<dbReference type="AlphaFoldDB" id="A0A8X6PCF6"/>
<protein>
    <submittedName>
        <fullName evidence="1">Uncharacterized protein</fullName>
    </submittedName>
</protein>
<dbReference type="EMBL" id="BMAW01114848">
    <property type="protein sequence ID" value="GFT63666.1"/>
    <property type="molecule type" value="Genomic_DNA"/>
</dbReference>
<dbReference type="Proteomes" id="UP000887013">
    <property type="component" value="Unassembled WGS sequence"/>
</dbReference>
<name>A0A8X6PCF6_NEPPI</name>
<organism evidence="1 2">
    <name type="scientific">Nephila pilipes</name>
    <name type="common">Giant wood spider</name>
    <name type="synonym">Nephila maculata</name>
    <dbReference type="NCBI Taxonomy" id="299642"/>
    <lineage>
        <taxon>Eukaryota</taxon>
        <taxon>Metazoa</taxon>
        <taxon>Ecdysozoa</taxon>
        <taxon>Arthropoda</taxon>
        <taxon>Chelicerata</taxon>
        <taxon>Arachnida</taxon>
        <taxon>Araneae</taxon>
        <taxon>Araneomorphae</taxon>
        <taxon>Entelegynae</taxon>
        <taxon>Araneoidea</taxon>
        <taxon>Nephilidae</taxon>
        <taxon>Nephila</taxon>
    </lineage>
</organism>
<keyword evidence="2" id="KW-1185">Reference proteome</keyword>
<sequence length="93" mass="10768">MVLDVRLDLIRKVKKRDFCPIELHVIALETIHIRIAPNEWLHIYTDGSFLDFSQGAGTGNNLPKDYCFSDSFLFYLHVEHLLLTSMDNSKLSM</sequence>
<evidence type="ECO:0000313" key="2">
    <source>
        <dbReference type="Proteomes" id="UP000887013"/>
    </source>
</evidence>
<comment type="caution">
    <text evidence="1">The sequence shown here is derived from an EMBL/GenBank/DDBJ whole genome shotgun (WGS) entry which is preliminary data.</text>
</comment>
<gene>
    <name evidence="1" type="ORF">NPIL_632671</name>
</gene>
<evidence type="ECO:0000313" key="1">
    <source>
        <dbReference type="EMBL" id="GFT63666.1"/>
    </source>
</evidence>
<reference evidence="1" key="1">
    <citation type="submission" date="2020-08" db="EMBL/GenBank/DDBJ databases">
        <title>Multicomponent nature underlies the extraordinary mechanical properties of spider dragline silk.</title>
        <authorList>
            <person name="Kono N."/>
            <person name="Nakamura H."/>
            <person name="Mori M."/>
            <person name="Yoshida Y."/>
            <person name="Ohtoshi R."/>
            <person name="Malay A.D."/>
            <person name="Moran D.A.P."/>
            <person name="Tomita M."/>
            <person name="Numata K."/>
            <person name="Arakawa K."/>
        </authorList>
    </citation>
    <scope>NUCLEOTIDE SEQUENCE</scope>
</reference>